<reference evidence="9 10" key="1">
    <citation type="journal article" date="2015" name="BMC Genomics">
        <title>Comparative genomics and metabolic profiling of the genus Lysobacter.</title>
        <authorList>
            <person name="de Bruijn I."/>
            <person name="Cheng X."/>
            <person name="de Jager V."/>
            <person name="Exposito R.G."/>
            <person name="Watrous J."/>
            <person name="Patel N."/>
            <person name="Postma J."/>
            <person name="Dorrestein P.C."/>
            <person name="Kobayashi D."/>
            <person name="Raaijmakers J.M."/>
        </authorList>
    </citation>
    <scope>NUCLEOTIDE SEQUENCE [LARGE SCALE GENOMIC DNA]</scope>
    <source>
        <strain evidence="9 10">76</strain>
    </source>
</reference>
<keyword evidence="1 5" id="KW-0645">Protease</keyword>
<dbReference type="InterPro" id="IPR041469">
    <property type="entry name" value="Subtilisin-like_FN3"/>
</dbReference>
<evidence type="ECO:0000256" key="5">
    <source>
        <dbReference type="PROSITE-ProRule" id="PRU01240"/>
    </source>
</evidence>
<dbReference type="KEGG" id="lab:LA76x_3454"/>
<feature type="domain" description="Subtilisin-like protease fibronectin type-III" evidence="8">
    <location>
        <begin position="718"/>
        <end position="814"/>
    </location>
</feature>
<dbReference type="Pfam" id="PF17766">
    <property type="entry name" value="fn3_6"/>
    <property type="match status" value="1"/>
</dbReference>
<accession>A0A0S2FDJ2</accession>
<evidence type="ECO:0000313" key="10">
    <source>
        <dbReference type="Proteomes" id="UP000060787"/>
    </source>
</evidence>
<dbReference type="InterPro" id="IPR036852">
    <property type="entry name" value="Peptidase_S8/S53_dom_sf"/>
</dbReference>
<gene>
    <name evidence="9" type="ORF">LA76x_3454</name>
</gene>
<dbReference type="GO" id="GO:0004252">
    <property type="term" value="F:serine-type endopeptidase activity"/>
    <property type="evidence" value="ECO:0007669"/>
    <property type="project" value="UniProtKB-UniRule"/>
</dbReference>
<dbReference type="Pfam" id="PF02225">
    <property type="entry name" value="PA"/>
    <property type="match status" value="1"/>
</dbReference>
<dbReference type="InterPro" id="IPR003137">
    <property type="entry name" value="PA_domain"/>
</dbReference>
<dbReference type="GO" id="GO:0006508">
    <property type="term" value="P:proteolysis"/>
    <property type="evidence" value="ECO:0007669"/>
    <property type="project" value="UniProtKB-KW"/>
</dbReference>
<feature type="domain" description="PA" evidence="7">
    <location>
        <begin position="478"/>
        <end position="551"/>
    </location>
</feature>
<dbReference type="PATRIC" id="fig|84531.8.peg.3471"/>
<organism evidence="9 10">
    <name type="scientific">Lysobacter antibioticus</name>
    <dbReference type="NCBI Taxonomy" id="84531"/>
    <lineage>
        <taxon>Bacteria</taxon>
        <taxon>Pseudomonadati</taxon>
        <taxon>Pseudomonadota</taxon>
        <taxon>Gammaproteobacteria</taxon>
        <taxon>Lysobacterales</taxon>
        <taxon>Lysobacteraceae</taxon>
        <taxon>Lysobacter</taxon>
    </lineage>
</organism>
<evidence type="ECO:0000313" key="9">
    <source>
        <dbReference type="EMBL" id="ALN81578.1"/>
    </source>
</evidence>
<name>A0A0S2FDJ2_LYSAN</name>
<evidence type="ECO:0000256" key="3">
    <source>
        <dbReference type="ARBA" id="ARBA00022825"/>
    </source>
</evidence>
<dbReference type="Pfam" id="PF00082">
    <property type="entry name" value="Peptidase_S8"/>
    <property type="match status" value="1"/>
</dbReference>
<evidence type="ECO:0000256" key="2">
    <source>
        <dbReference type="ARBA" id="ARBA00022801"/>
    </source>
</evidence>
<evidence type="ECO:0000259" key="8">
    <source>
        <dbReference type="Pfam" id="PF17766"/>
    </source>
</evidence>
<keyword evidence="3 5" id="KW-0720">Serine protease</keyword>
<evidence type="ECO:0000259" key="7">
    <source>
        <dbReference type="Pfam" id="PF02225"/>
    </source>
</evidence>
<feature type="active site" description="Charge relay system" evidence="4 5">
    <location>
        <position position="629"/>
    </location>
</feature>
<dbReference type="InterPro" id="IPR023828">
    <property type="entry name" value="Peptidase_S8_Ser-AS"/>
</dbReference>
<dbReference type="PROSITE" id="PS51892">
    <property type="entry name" value="SUBTILASE"/>
    <property type="match status" value="1"/>
</dbReference>
<dbReference type="PRINTS" id="PR00723">
    <property type="entry name" value="SUBTILISIN"/>
</dbReference>
<evidence type="ECO:0000256" key="1">
    <source>
        <dbReference type="ARBA" id="ARBA00022670"/>
    </source>
</evidence>
<dbReference type="AlphaFoldDB" id="A0A0S2FDJ2"/>
<dbReference type="Gene3D" id="2.60.40.2310">
    <property type="match status" value="1"/>
</dbReference>
<dbReference type="Gene3D" id="3.50.30.30">
    <property type="match status" value="1"/>
</dbReference>
<feature type="active site" description="Charge relay system" evidence="4 5">
    <location>
        <position position="217"/>
    </location>
</feature>
<evidence type="ECO:0000259" key="6">
    <source>
        <dbReference type="Pfam" id="PF00082"/>
    </source>
</evidence>
<keyword evidence="2 5" id="KW-0378">Hydrolase</keyword>
<sequence length="1110" mass="113302">MGNLQGFLEMPKVFNRTSIAIAIAVAGAAAIAGATVGLSGSDSDRGLAIGGAPMPSRQTDTAVAQYERYIVVYDEAPLSTYKGEVAGLPAPGRLAGVGRMRGSKSRDRIDVRSPAAIQYVQYLGHVQARHERRIDALLGRRIKVQHRLRHALNAVVTELTVAEAKRLSVLAEVQLVQPDVAYEPATDTGPALVGAPALWNASPSQYRGEGIVIGILDTGINYASPAFAAVDEGGYRHVNPLGAGKYLGTCAPGGVDEGRCNDKLIGGYDFICGEPGNQCGKPDVLEEPGFGDNMDHGSHVASIAAGNAWTARYKDRAVSISGMAPRANIVAFDVCSKPAVGGGCFESAAARAIDQAIADGVVDVLNFSISGGKSPWGNAVALSFLNATDAGIYVAAAAGNDGAQGAFSVNHNAPWVATTASVQHGRGSFDFLLQLTGPGAIPPALQAVSLTEGSGGTALAAALPNTTPLRMSPGFDSAEDGCAAYPAGTFQGAIAVIRRGTCTYVIKVNHAAAAGAAGVVVVNNVAGTIAPPVPGTTIPAFGVPMAEGNAIRDFAAGNGNTSTAGIGYPPTPVPNTPDVLAASSGRGPAGEYDVVKPDLAAAGVAIVAVKSGATLAGNENLVGISSGTSMASPQHAGAAALVRQARPTWTVAEIKSALMMTAKQEVFKEDSVTSADAHAMGAGRIQVDQAIKAGLLLNETKANFLAADPAIGGNAAALNLASMGKFNCVNSCTFTRTFRNVLNTRQSWTAKVQGLSAVVSPALFTLNPGESKAVKVSVSGGSLAPTGAFSFGKLVLSPSGGDTAQPVLRLPIAVAIRPAKVALEPAQVALTLPVGGSGSVNFRTRNVGGVALDYQIDNTGSGGRTLVAQGVNPNRRGFYSNRNTDVTTRGRASLAADDFTLDSPTGIARILVNGFTTGGGKLENATNLDWSIFRDLNGNPEGNPETTPQLAVWRYTAAPNSAGVSISGDAIRLNLAVAGQNLNLAAGRYWLVASARTPTATSWAWFGSLDGDNVLRTLSVAADGTGAWRAGAGHAGLSYTLEGTNECGKSWIGAPNRAFGRIPSSGSVDTQVQIDTSGLAAGSYVGYICVASNDASMPKAALRVALTVTP</sequence>
<dbReference type="SUPFAM" id="SSF52025">
    <property type="entry name" value="PA domain"/>
    <property type="match status" value="1"/>
</dbReference>
<comment type="similarity">
    <text evidence="5">Belongs to the peptidase S8 family.</text>
</comment>
<dbReference type="PROSITE" id="PS00138">
    <property type="entry name" value="SUBTILASE_SER"/>
    <property type="match status" value="1"/>
</dbReference>
<evidence type="ECO:0000256" key="4">
    <source>
        <dbReference type="PIRSR" id="PIRSR615500-1"/>
    </source>
</evidence>
<keyword evidence="10" id="KW-1185">Reference proteome</keyword>
<dbReference type="Proteomes" id="UP000060787">
    <property type="component" value="Chromosome"/>
</dbReference>
<dbReference type="InterPro" id="IPR046450">
    <property type="entry name" value="PA_dom_sf"/>
</dbReference>
<protein>
    <submittedName>
        <fullName evidence="9">Subtilase family protein</fullName>
    </submittedName>
</protein>
<dbReference type="PROSITE" id="PS00137">
    <property type="entry name" value="SUBTILASE_HIS"/>
    <property type="match status" value="1"/>
</dbReference>
<dbReference type="PANTHER" id="PTHR10795">
    <property type="entry name" value="PROPROTEIN CONVERTASE SUBTILISIN/KEXIN"/>
    <property type="match status" value="1"/>
</dbReference>
<dbReference type="STRING" id="84531.LA76x_3454"/>
<dbReference type="EMBL" id="CP011129">
    <property type="protein sequence ID" value="ALN81578.1"/>
    <property type="molecule type" value="Genomic_DNA"/>
</dbReference>
<proteinExistence type="inferred from homology"/>
<dbReference type="InterPro" id="IPR045051">
    <property type="entry name" value="SBT"/>
</dbReference>
<dbReference type="InterPro" id="IPR015500">
    <property type="entry name" value="Peptidase_S8_subtilisin-rel"/>
</dbReference>
<dbReference type="SUPFAM" id="SSF52743">
    <property type="entry name" value="Subtilisin-like"/>
    <property type="match status" value="1"/>
</dbReference>
<dbReference type="InterPro" id="IPR022398">
    <property type="entry name" value="Peptidase_S8_His-AS"/>
</dbReference>
<dbReference type="Gene3D" id="3.40.50.200">
    <property type="entry name" value="Peptidase S8/S53 domain"/>
    <property type="match status" value="1"/>
</dbReference>
<feature type="domain" description="Peptidase S8/S53" evidence="6">
    <location>
        <begin position="208"/>
        <end position="670"/>
    </location>
</feature>
<dbReference type="InterPro" id="IPR000209">
    <property type="entry name" value="Peptidase_S8/S53_dom"/>
</dbReference>
<feature type="active site" description="Charge relay system" evidence="4 5">
    <location>
        <position position="296"/>
    </location>
</feature>